<dbReference type="SMART" id="SM00086">
    <property type="entry name" value="PAC"/>
    <property type="match status" value="2"/>
</dbReference>
<dbReference type="CDD" id="cd00130">
    <property type="entry name" value="PAS"/>
    <property type="match status" value="2"/>
</dbReference>
<dbReference type="InterPro" id="IPR013655">
    <property type="entry name" value="PAS_fold_3"/>
</dbReference>
<evidence type="ECO:0000259" key="4">
    <source>
        <dbReference type="PROSITE" id="PS50111"/>
    </source>
</evidence>
<accession>A0ABX7C7Z8</accession>
<dbReference type="Proteomes" id="UP000595857">
    <property type="component" value="Chromosome"/>
</dbReference>
<organism evidence="8 9">
    <name type="scientific">Devosia rhizoryzae</name>
    <dbReference type="NCBI Taxonomy" id="2774137"/>
    <lineage>
        <taxon>Bacteria</taxon>
        <taxon>Pseudomonadati</taxon>
        <taxon>Pseudomonadota</taxon>
        <taxon>Alphaproteobacteria</taxon>
        <taxon>Hyphomicrobiales</taxon>
        <taxon>Devosiaceae</taxon>
        <taxon>Devosia</taxon>
    </lineage>
</organism>
<dbReference type="InterPro" id="IPR051310">
    <property type="entry name" value="MCP_chemotaxis"/>
</dbReference>
<evidence type="ECO:0000259" key="5">
    <source>
        <dbReference type="PROSITE" id="PS50112"/>
    </source>
</evidence>
<dbReference type="InterPro" id="IPR000014">
    <property type="entry name" value="PAS"/>
</dbReference>
<evidence type="ECO:0000313" key="8">
    <source>
        <dbReference type="EMBL" id="QQR40343.1"/>
    </source>
</evidence>
<dbReference type="SMART" id="SM00091">
    <property type="entry name" value="PAS"/>
    <property type="match status" value="2"/>
</dbReference>
<feature type="domain" description="PAC" evidence="6">
    <location>
        <begin position="99"/>
        <end position="151"/>
    </location>
</feature>
<dbReference type="InterPro" id="IPR004089">
    <property type="entry name" value="MCPsignal_dom"/>
</dbReference>
<dbReference type="Pfam" id="PF00015">
    <property type="entry name" value="MCPsignal"/>
    <property type="match status" value="1"/>
</dbReference>
<dbReference type="PANTHER" id="PTHR43531">
    <property type="entry name" value="PROTEIN ICFG"/>
    <property type="match status" value="1"/>
</dbReference>
<dbReference type="SUPFAM" id="SSF58104">
    <property type="entry name" value="Methyl-accepting chemotaxis protein (MCP) signaling domain"/>
    <property type="match status" value="1"/>
</dbReference>
<feature type="domain" description="PAC" evidence="6">
    <location>
        <begin position="221"/>
        <end position="273"/>
    </location>
</feature>
<dbReference type="InterPro" id="IPR003660">
    <property type="entry name" value="HAMP_dom"/>
</dbReference>
<name>A0ABX7C7Z8_9HYPH</name>
<feature type="domain" description="PAS" evidence="5">
    <location>
        <begin position="23"/>
        <end position="70"/>
    </location>
</feature>
<dbReference type="Gene3D" id="3.30.450.20">
    <property type="entry name" value="PAS domain"/>
    <property type="match status" value="2"/>
</dbReference>
<comment type="similarity">
    <text evidence="2">Belongs to the methyl-accepting chemotaxis (MCP) protein family.</text>
</comment>
<dbReference type="NCBIfam" id="TIGR00229">
    <property type="entry name" value="sensory_box"/>
    <property type="match status" value="2"/>
</dbReference>
<evidence type="ECO:0000256" key="1">
    <source>
        <dbReference type="ARBA" id="ARBA00022500"/>
    </source>
</evidence>
<dbReference type="InterPro" id="IPR035965">
    <property type="entry name" value="PAS-like_dom_sf"/>
</dbReference>
<evidence type="ECO:0000256" key="3">
    <source>
        <dbReference type="PROSITE-ProRule" id="PRU00284"/>
    </source>
</evidence>
<keyword evidence="3" id="KW-0807">Transducer</keyword>
<evidence type="ECO:0000313" key="9">
    <source>
        <dbReference type="Proteomes" id="UP000595857"/>
    </source>
</evidence>
<proteinExistence type="inferred from homology"/>
<dbReference type="InterPro" id="IPR001610">
    <property type="entry name" value="PAC"/>
</dbReference>
<dbReference type="CDD" id="cd11386">
    <property type="entry name" value="MCP_signal"/>
    <property type="match status" value="1"/>
</dbReference>
<dbReference type="PROSITE" id="PS50885">
    <property type="entry name" value="HAMP"/>
    <property type="match status" value="1"/>
</dbReference>
<feature type="domain" description="PAS" evidence="5">
    <location>
        <begin position="153"/>
        <end position="202"/>
    </location>
</feature>
<dbReference type="CDD" id="cd06225">
    <property type="entry name" value="HAMP"/>
    <property type="match status" value="1"/>
</dbReference>
<dbReference type="SMART" id="SM00283">
    <property type="entry name" value="MA"/>
    <property type="match status" value="1"/>
</dbReference>
<reference evidence="8 9" key="1">
    <citation type="submission" date="2021-01" db="EMBL/GenBank/DDBJ databases">
        <title>Genome seq and assembly of Devosia sp. LEGU1.</title>
        <authorList>
            <person name="Chhetri G."/>
        </authorList>
    </citation>
    <scope>NUCLEOTIDE SEQUENCE [LARGE SCALE GENOMIC DNA]</scope>
    <source>
        <strain evidence="8 9">LEGU1</strain>
    </source>
</reference>
<sequence length="596" mass="64481">MWPKHHQGPKVDIRLFNTARRTVAEQNQSLLDAISQSQAIIEFAPDGTIMHANANFLRVMGYNLADISGKHHRIFVDPAEASLPAYRQFWEELAAGKYHTGEFRRLGKDGNEVWIQASYNPVFGQDGKPIRIVKLASDITAQKLASANAAGQIEAISRSQAVIEFTTSGEIISANENFCTALGYQPSELAGQHHRLFIEPEEAQSSGYRAFWAALARGEFQAAEYRRVGKGGREVWIQATYNPIFDAQGRVLKIVKYATDITARKMAVNLLGAGLERLAGGDLQARIETQLEGELEQVRTAFNHTIQRFAEIVTSLRQSSGALRSATGEILSGANDLAERTTRQAAAIEETSAAMEQLATTVTQNAQRAEAARGKARAVSSTAEESGAVMEEARQAMERISTSSAKISNIVGVIDDIAFQTNLLALNASVEAARAGDAGKGFAVVAVEVRRLAQSAATASSEVKGLIERSSSEVATGSRLLSSAADRISAMLDDVRENTSLIDGIATASKEQSGALAEVTAAVRQMDQMTQDNAALVQETNAAIEQTEGQAGELDRIVEVFTVQQDAPPTRHQPAARPDRQWRSVGNTALKDWAEF</sequence>
<evidence type="ECO:0000259" key="7">
    <source>
        <dbReference type="PROSITE" id="PS50885"/>
    </source>
</evidence>
<dbReference type="PANTHER" id="PTHR43531:SF11">
    <property type="entry name" value="METHYL-ACCEPTING CHEMOTAXIS PROTEIN 3"/>
    <property type="match status" value="1"/>
</dbReference>
<gene>
    <name evidence="8" type="ORF">JI748_04860</name>
</gene>
<evidence type="ECO:0000256" key="2">
    <source>
        <dbReference type="ARBA" id="ARBA00029447"/>
    </source>
</evidence>
<dbReference type="InterPro" id="IPR000700">
    <property type="entry name" value="PAS-assoc_C"/>
</dbReference>
<dbReference type="Pfam" id="PF08447">
    <property type="entry name" value="PAS_3"/>
    <property type="match status" value="2"/>
</dbReference>
<dbReference type="SUPFAM" id="SSF55785">
    <property type="entry name" value="PYP-like sensor domain (PAS domain)"/>
    <property type="match status" value="2"/>
</dbReference>
<evidence type="ECO:0000259" key="6">
    <source>
        <dbReference type="PROSITE" id="PS50113"/>
    </source>
</evidence>
<feature type="domain" description="Methyl-accepting transducer" evidence="4">
    <location>
        <begin position="319"/>
        <end position="548"/>
    </location>
</feature>
<keyword evidence="1" id="KW-0145">Chemotaxis</keyword>
<dbReference type="PROSITE" id="PS50113">
    <property type="entry name" value="PAC"/>
    <property type="match status" value="2"/>
</dbReference>
<dbReference type="PROSITE" id="PS50111">
    <property type="entry name" value="CHEMOTAXIS_TRANSDUC_2"/>
    <property type="match status" value="1"/>
</dbReference>
<protein>
    <submittedName>
        <fullName evidence="8">PAS domain-containing protein</fullName>
    </submittedName>
</protein>
<dbReference type="Gene3D" id="1.10.287.950">
    <property type="entry name" value="Methyl-accepting chemotaxis protein"/>
    <property type="match status" value="1"/>
</dbReference>
<dbReference type="PROSITE" id="PS50112">
    <property type="entry name" value="PAS"/>
    <property type="match status" value="2"/>
</dbReference>
<dbReference type="EMBL" id="CP068046">
    <property type="protein sequence ID" value="QQR40343.1"/>
    <property type="molecule type" value="Genomic_DNA"/>
</dbReference>
<keyword evidence="9" id="KW-1185">Reference proteome</keyword>
<feature type="domain" description="HAMP" evidence="7">
    <location>
        <begin position="267"/>
        <end position="314"/>
    </location>
</feature>